<feature type="domain" description="Transglycosylase SLT" evidence="1">
    <location>
        <begin position="87"/>
        <end position="181"/>
    </location>
</feature>
<dbReference type="CDD" id="cd00254">
    <property type="entry name" value="LT-like"/>
    <property type="match status" value="1"/>
</dbReference>
<protein>
    <submittedName>
        <fullName evidence="2">FIG016425: Soluble lytic murein transglycosylase and related regulatory proteins (Some contain LysM/invasin domains)</fullName>
    </submittedName>
</protein>
<dbReference type="Gene3D" id="1.10.530.10">
    <property type="match status" value="1"/>
</dbReference>
<proteinExistence type="predicted"/>
<dbReference type="SUPFAM" id="SSF53955">
    <property type="entry name" value="Lysozyme-like"/>
    <property type="match status" value="1"/>
</dbReference>
<dbReference type="PANTHER" id="PTHR37423">
    <property type="entry name" value="SOLUBLE LYTIC MUREIN TRANSGLYCOSYLASE-RELATED"/>
    <property type="match status" value="1"/>
</dbReference>
<dbReference type="InterPro" id="IPR023346">
    <property type="entry name" value="Lysozyme-like_dom_sf"/>
</dbReference>
<dbReference type="EMBL" id="UOFT01000022">
    <property type="protein sequence ID" value="VAW92092.1"/>
    <property type="molecule type" value="Genomic_DNA"/>
</dbReference>
<name>A0A3B0ZXD7_9ZZZZ</name>
<reference evidence="2" key="1">
    <citation type="submission" date="2018-06" db="EMBL/GenBank/DDBJ databases">
        <authorList>
            <person name="Zhirakovskaya E."/>
        </authorList>
    </citation>
    <scope>NUCLEOTIDE SEQUENCE</scope>
</reference>
<gene>
    <name evidence="2" type="ORF">MNBD_GAMMA23-893</name>
</gene>
<dbReference type="InterPro" id="IPR008258">
    <property type="entry name" value="Transglycosylase_SLT_dom_1"/>
</dbReference>
<sequence>MKPTNKKLTILYLISLLFLLLSEHVIASTQEKPDATLRQLLKESISASDSFKDRFDAEVWLLDMSTRLSLKIKDTKKRLHLLRHIHYEATRVDLSPQIVLALIQVESNFDKFAISTAGARGLMQIMPFWLKEIGKEDDNLFNIRTNLRFGCTILRYYLDKEKGNITRALARYNGSLGSYRYTTKVFRALDNRWSLR</sequence>
<organism evidence="2">
    <name type="scientific">hydrothermal vent metagenome</name>
    <dbReference type="NCBI Taxonomy" id="652676"/>
    <lineage>
        <taxon>unclassified sequences</taxon>
        <taxon>metagenomes</taxon>
        <taxon>ecological metagenomes</taxon>
    </lineage>
</organism>
<evidence type="ECO:0000313" key="2">
    <source>
        <dbReference type="EMBL" id="VAW92092.1"/>
    </source>
</evidence>
<dbReference type="AlphaFoldDB" id="A0A3B0ZXD7"/>
<evidence type="ECO:0000259" key="1">
    <source>
        <dbReference type="Pfam" id="PF01464"/>
    </source>
</evidence>
<accession>A0A3B0ZXD7</accession>
<dbReference type="PANTHER" id="PTHR37423:SF2">
    <property type="entry name" value="MEMBRANE-BOUND LYTIC MUREIN TRANSGLYCOSYLASE C"/>
    <property type="match status" value="1"/>
</dbReference>
<dbReference type="Pfam" id="PF01464">
    <property type="entry name" value="SLT"/>
    <property type="match status" value="1"/>
</dbReference>